<feature type="domain" description="Calcineurin-like phosphoesterase" evidence="4">
    <location>
        <begin position="75"/>
        <end position="239"/>
    </location>
</feature>
<dbReference type="RefSeq" id="WP_305024232.1">
    <property type="nucleotide sequence ID" value="NZ_JAUQTB010000005.1"/>
</dbReference>
<dbReference type="InterPro" id="IPR004843">
    <property type="entry name" value="Calcineurin-like_PHP"/>
</dbReference>
<dbReference type="PROSITE" id="PS51318">
    <property type="entry name" value="TAT"/>
    <property type="match status" value="1"/>
</dbReference>
<feature type="compositionally biased region" description="Basic and acidic residues" evidence="3">
    <location>
        <begin position="1"/>
        <end position="11"/>
    </location>
</feature>
<dbReference type="EMBL" id="JAUQTB010000005">
    <property type="protein sequence ID" value="MDO7907033.1"/>
    <property type="molecule type" value="Genomic_DNA"/>
</dbReference>
<dbReference type="InterPro" id="IPR019546">
    <property type="entry name" value="TAT_signal_bac_arc"/>
</dbReference>
<evidence type="ECO:0000313" key="6">
    <source>
        <dbReference type="Proteomes" id="UP001240171"/>
    </source>
</evidence>
<comment type="caution">
    <text evidence="5">The sequence shown here is derived from an EMBL/GenBank/DDBJ whole genome shotgun (WGS) entry which is preliminary data.</text>
</comment>
<gene>
    <name evidence="5" type="ORF">Q5741_11460</name>
</gene>
<dbReference type="CDD" id="cd07385">
    <property type="entry name" value="MPP_YkuE_C"/>
    <property type="match status" value="1"/>
</dbReference>
<dbReference type="Gene3D" id="3.60.21.10">
    <property type="match status" value="1"/>
</dbReference>
<dbReference type="InterPro" id="IPR029052">
    <property type="entry name" value="Metallo-depent_PP-like"/>
</dbReference>
<dbReference type="InterPro" id="IPR051158">
    <property type="entry name" value="Metallophosphoesterase_sf"/>
</dbReference>
<dbReference type="InterPro" id="IPR006311">
    <property type="entry name" value="TAT_signal"/>
</dbReference>
<evidence type="ECO:0000256" key="1">
    <source>
        <dbReference type="ARBA" id="ARBA00022723"/>
    </source>
</evidence>
<feature type="region of interest" description="Disordered" evidence="3">
    <location>
        <begin position="1"/>
        <end position="22"/>
    </location>
</feature>
<keyword evidence="6" id="KW-1185">Reference proteome</keyword>
<accession>A0ABT9CHF4</accession>
<sequence length="302" mass="33429">MEDTPHSERQTPLRRKDRHQKELNTSRRAFLKKAAGAAIGVGLLGGYAGWWEPRHLEINRLNLSLSGLPAAFAGMKIVHFSDVHLGYHTDAEDFKRLAALIQAEQPDVLCFTGDIVDDHPYSMLESIDSMAGLNAPLGKFAVLGNHDYKWVSRPDGLPGLYPRTGFQLLRNEHVWIQKGKDAIAMIGLEDQIEGKVKLAQAVDGIPSEAFRILLMHEPDYADTAAASGFALQLSGHSHGGQVRLPFVGALITPLGGRRYIQGLHYIGETHMPLYVNRGFGMTRLPIRFLCRPELTVLTLNPV</sequence>
<evidence type="ECO:0000259" key="4">
    <source>
        <dbReference type="Pfam" id="PF00149"/>
    </source>
</evidence>
<evidence type="ECO:0000256" key="2">
    <source>
        <dbReference type="ARBA" id="ARBA00022801"/>
    </source>
</evidence>
<dbReference type="Pfam" id="PF00149">
    <property type="entry name" value="Metallophos"/>
    <property type="match status" value="1"/>
</dbReference>
<dbReference type="PANTHER" id="PTHR31302">
    <property type="entry name" value="TRANSMEMBRANE PROTEIN WITH METALLOPHOSPHOESTERASE DOMAIN-RELATED"/>
    <property type="match status" value="1"/>
</dbReference>
<dbReference type="SUPFAM" id="SSF56300">
    <property type="entry name" value="Metallo-dependent phosphatases"/>
    <property type="match status" value="1"/>
</dbReference>
<evidence type="ECO:0000256" key="3">
    <source>
        <dbReference type="SAM" id="MobiDB-lite"/>
    </source>
</evidence>
<dbReference type="NCBIfam" id="TIGR01409">
    <property type="entry name" value="TAT_signal_seq"/>
    <property type="match status" value="1"/>
</dbReference>
<name>A0ABT9CHF4_9BACL</name>
<evidence type="ECO:0000313" key="5">
    <source>
        <dbReference type="EMBL" id="MDO7907033.1"/>
    </source>
</evidence>
<dbReference type="PANTHER" id="PTHR31302:SF31">
    <property type="entry name" value="PHOSPHODIESTERASE YAEI"/>
    <property type="match status" value="1"/>
</dbReference>
<protein>
    <submittedName>
        <fullName evidence="5">Metallophosphoesterase</fullName>
    </submittedName>
</protein>
<dbReference type="Proteomes" id="UP001240171">
    <property type="component" value="Unassembled WGS sequence"/>
</dbReference>
<reference evidence="5 6" key="1">
    <citation type="submission" date="2023-07" db="EMBL/GenBank/DDBJ databases">
        <title>Paenibacillus sp. JX-17 nov. isolated from soil.</title>
        <authorList>
            <person name="Wan Y."/>
            <person name="Liu B."/>
        </authorList>
    </citation>
    <scope>NUCLEOTIDE SEQUENCE [LARGE SCALE GENOMIC DNA]</scope>
    <source>
        <strain evidence="5 6">JX-17</strain>
    </source>
</reference>
<keyword evidence="2" id="KW-0378">Hydrolase</keyword>
<keyword evidence="1" id="KW-0479">Metal-binding</keyword>
<organism evidence="5 6">
    <name type="scientific">Paenibacillus lacisoli</name>
    <dbReference type="NCBI Taxonomy" id="3064525"/>
    <lineage>
        <taxon>Bacteria</taxon>
        <taxon>Bacillati</taxon>
        <taxon>Bacillota</taxon>
        <taxon>Bacilli</taxon>
        <taxon>Bacillales</taxon>
        <taxon>Paenibacillaceae</taxon>
        <taxon>Paenibacillus</taxon>
    </lineage>
</organism>
<proteinExistence type="predicted"/>